<accession>A0AAE3AGR5</accession>
<dbReference type="InterPro" id="IPR004652">
    <property type="entry name" value="DusB-like"/>
</dbReference>
<dbReference type="GO" id="GO:0000049">
    <property type="term" value="F:tRNA binding"/>
    <property type="evidence" value="ECO:0007669"/>
    <property type="project" value="UniProtKB-KW"/>
</dbReference>
<evidence type="ECO:0000256" key="3">
    <source>
        <dbReference type="ARBA" id="ARBA00022555"/>
    </source>
</evidence>
<keyword evidence="17" id="KW-1185">Reference proteome</keyword>
<comment type="catalytic activity">
    <reaction evidence="10">
        <text>a 5,6-dihydrouridine in tRNA + NADP(+) = a uridine in tRNA + NADPH + H(+)</text>
        <dbReference type="Rhea" id="RHEA:23624"/>
        <dbReference type="Rhea" id="RHEA-COMP:13339"/>
        <dbReference type="Rhea" id="RHEA-COMP:13887"/>
        <dbReference type="ChEBI" id="CHEBI:15378"/>
        <dbReference type="ChEBI" id="CHEBI:57783"/>
        <dbReference type="ChEBI" id="CHEBI:58349"/>
        <dbReference type="ChEBI" id="CHEBI:65315"/>
        <dbReference type="ChEBI" id="CHEBI:74443"/>
    </reaction>
</comment>
<feature type="binding site" evidence="14">
    <location>
        <begin position="16"/>
        <end position="18"/>
    </location>
    <ligand>
        <name>FMN</name>
        <dbReference type="ChEBI" id="CHEBI:58210"/>
    </ligand>
</feature>
<dbReference type="InterPro" id="IPR024036">
    <property type="entry name" value="tRNA-dHydroUridine_Synthase_C"/>
</dbReference>
<feature type="binding site" evidence="14">
    <location>
        <position position="139"/>
    </location>
    <ligand>
        <name>FMN</name>
        <dbReference type="ChEBI" id="CHEBI:58210"/>
    </ligand>
</feature>
<evidence type="ECO:0000256" key="8">
    <source>
        <dbReference type="ARBA" id="ARBA00022884"/>
    </source>
</evidence>
<protein>
    <recommendedName>
        <fullName evidence="12">tRNA-dihydrouridine synthase</fullName>
        <ecNumber evidence="12">1.3.1.-</ecNumber>
    </recommendedName>
</protein>
<comment type="cofactor">
    <cofactor evidence="1 12 14">
        <name>FMN</name>
        <dbReference type="ChEBI" id="CHEBI:58210"/>
    </cofactor>
</comment>
<dbReference type="PANTHER" id="PTHR45846">
    <property type="entry name" value="TRNA-DIHYDROURIDINE(47) SYNTHASE [NAD(P)(+)]-LIKE"/>
    <property type="match status" value="1"/>
</dbReference>
<comment type="catalytic activity">
    <reaction evidence="11">
        <text>a 5,6-dihydrouridine in tRNA + NAD(+) = a uridine in tRNA + NADH + H(+)</text>
        <dbReference type="Rhea" id="RHEA:54452"/>
        <dbReference type="Rhea" id="RHEA-COMP:13339"/>
        <dbReference type="Rhea" id="RHEA-COMP:13887"/>
        <dbReference type="ChEBI" id="CHEBI:15378"/>
        <dbReference type="ChEBI" id="CHEBI:57540"/>
        <dbReference type="ChEBI" id="CHEBI:57945"/>
        <dbReference type="ChEBI" id="CHEBI:65315"/>
        <dbReference type="ChEBI" id="CHEBI:74443"/>
    </reaction>
</comment>
<sequence length="328" mass="35801">MKIGNLTLNGVAALAPMAGATDRPFRELCCSFGAAYCVTEMVSTRALQYNYKKTQELITLGEKEHPVAIQMFGDDPLIFASAAKRAAAAGPDVIDINMGCPVPKIAGNNCGSALMKKPPLCGDIVRAVKNAVDLPVTVKIRKGWDENSVNAVEVAKYCEDAGVDAICVHGRTRTQMYEPPADWDIIRQVKEAVKVPVIGNGDVKCVQDAVRMMSETGCDMVMIGRGALGNPWIFREINGYFSSGLRIMPPPTLAERIVVIKKHIDALCAAKGEGRGMREARKHVAWYMHGLRGAAEFRRMAGELETLSDLDKLLEKVYIENKDVSFDP</sequence>
<keyword evidence="3" id="KW-0820">tRNA-binding</keyword>
<gene>
    <name evidence="16" type="primary">dusB</name>
    <name evidence="16" type="ORF">LKD31_03155</name>
</gene>
<dbReference type="InterPro" id="IPR013785">
    <property type="entry name" value="Aldolase_TIM"/>
</dbReference>
<keyword evidence="14" id="KW-0547">Nucleotide-binding</keyword>
<dbReference type="Gene3D" id="3.20.20.70">
    <property type="entry name" value="Aldolase class I"/>
    <property type="match status" value="1"/>
</dbReference>
<comment type="caution">
    <text evidence="16">The sequence shown here is derived from an EMBL/GenBank/DDBJ whole genome shotgun (WGS) entry which is preliminary data.</text>
</comment>
<evidence type="ECO:0000256" key="14">
    <source>
        <dbReference type="PIRSR" id="PIRSR006621-2"/>
    </source>
</evidence>
<dbReference type="Proteomes" id="UP001199424">
    <property type="component" value="Unassembled WGS sequence"/>
</dbReference>
<keyword evidence="8" id="KW-0694">RNA-binding</keyword>
<dbReference type="PIRSF" id="PIRSF006621">
    <property type="entry name" value="Dus"/>
    <property type="match status" value="1"/>
</dbReference>
<evidence type="ECO:0000259" key="15">
    <source>
        <dbReference type="Pfam" id="PF01207"/>
    </source>
</evidence>
<comment type="similarity">
    <text evidence="12">Belongs to the dus family.</text>
</comment>
<dbReference type="PROSITE" id="PS01136">
    <property type="entry name" value="UPF0034"/>
    <property type="match status" value="1"/>
</dbReference>
<dbReference type="EC" id="1.3.1.-" evidence="12"/>
<dbReference type="EMBL" id="JAJEQC010000002">
    <property type="protein sequence ID" value="MCC2136012.1"/>
    <property type="molecule type" value="Genomic_DNA"/>
</dbReference>
<dbReference type="CDD" id="cd02801">
    <property type="entry name" value="DUS_like_FMN"/>
    <property type="match status" value="1"/>
</dbReference>
<feature type="binding site" evidence="14">
    <location>
        <position position="169"/>
    </location>
    <ligand>
        <name>FMN</name>
        <dbReference type="ChEBI" id="CHEBI:58210"/>
    </ligand>
</feature>
<organism evidence="16 17">
    <name type="scientific">Hominenteromicrobium mulieris</name>
    <dbReference type="NCBI Taxonomy" id="2885357"/>
    <lineage>
        <taxon>Bacteria</taxon>
        <taxon>Bacillati</taxon>
        <taxon>Bacillota</taxon>
        <taxon>Clostridia</taxon>
        <taxon>Eubacteriales</taxon>
        <taxon>Oscillospiraceae</taxon>
        <taxon>Hominenteromicrobium</taxon>
    </lineage>
</organism>
<dbReference type="SUPFAM" id="SSF51395">
    <property type="entry name" value="FMN-linked oxidoreductases"/>
    <property type="match status" value="1"/>
</dbReference>
<dbReference type="AlphaFoldDB" id="A0AAE3AGR5"/>
<dbReference type="NCBIfam" id="TIGR00737">
    <property type="entry name" value="nifR3_yhdG"/>
    <property type="match status" value="1"/>
</dbReference>
<dbReference type="GO" id="GO:0017150">
    <property type="term" value="F:tRNA dihydrouridine synthase activity"/>
    <property type="evidence" value="ECO:0007669"/>
    <property type="project" value="InterPro"/>
</dbReference>
<evidence type="ECO:0000256" key="10">
    <source>
        <dbReference type="ARBA" id="ARBA00048205"/>
    </source>
</evidence>
<feature type="binding site" evidence="14">
    <location>
        <position position="70"/>
    </location>
    <ligand>
        <name>FMN</name>
        <dbReference type="ChEBI" id="CHEBI:58210"/>
    </ligand>
</feature>
<comment type="function">
    <text evidence="2 12">Catalyzes the synthesis of 5,6-dihydrouridine (D), a modified base found in the D-loop of most tRNAs, via the reduction of the C5-C6 double bond in target uridines.</text>
</comment>
<dbReference type="PANTHER" id="PTHR45846:SF1">
    <property type="entry name" value="TRNA-DIHYDROURIDINE(47) SYNTHASE [NAD(P)(+)]-LIKE"/>
    <property type="match status" value="1"/>
</dbReference>
<dbReference type="GO" id="GO:0050660">
    <property type="term" value="F:flavin adenine dinucleotide binding"/>
    <property type="evidence" value="ECO:0007669"/>
    <property type="project" value="InterPro"/>
</dbReference>
<feature type="binding site" evidence="14">
    <location>
        <begin position="224"/>
        <end position="225"/>
    </location>
    <ligand>
        <name>FMN</name>
        <dbReference type="ChEBI" id="CHEBI:58210"/>
    </ligand>
</feature>
<evidence type="ECO:0000256" key="4">
    <source>
        <dbReference type="ARBA" id="ARBA00022630"/>
    </source>
</evidence>
<evidence type="ECO:0000256" key="1">
    <source>
        <dbReference type="ARBA" id="ARBA00001917"/>
    </source>
</evidence>
<keyword evidence="5 12" id="KW-0288">FMN</keyword>
<evidence type="ECO:0000256" key="5">
    <source>
        <dbReference type="ARBA" id="ARBA00022643"/>
    </source>
</evidence>
<dbReference type="InterPro" id="IPR035587">
    <property type="entry name" value="DUS-like_FMN-bd"/>
</dbReference>
<evidence type="ECO:0000256" key="7">
    <source>
        <dbReference type="ARBA" id="ARBA00022857"/>
    </source>
</evidence>
<keyword evidence="9 12" id="KW-0560">Oxidoreductase</keyword>
<evidence type="ECO:0000256" key="2">
    <source>
        <dbReference type="ARBA" id="ARBA00002790"/>
    </source>
</evidence>
<keyword evidence="7" id="KW-0521">NADP</keyword>
<evidence type="ECO:0000256" key="6">
    <source>
        <dbReference type="ARBA" id="ARBA00022694"/>
    </source>
</evidence>
<evidence type="ECO:0000256" key="9">
    <source>
        <dbReference type="ARBA" id="ARBA00023002"/>
    </source>
</evidence>
<evidence type="ECO:0000313" key="17">
    <source>
        <dbReference type="Proteomes" id="UP001199424"/>
    </source>
</evidence>
<evidence type="ECO:0000256" key="12">
    <source>
        <dbReference type="PIRNR" id="PIRNR006621"/>
    </source>
</evidence>
<dbReference type="RefSeq" id="WP_308448593.1">
    <property type="nucleotide sequence ID" value="NZ_JAJEQC010000002.1"/>
</dbReference>
<dbReference type="Gene3D" id="1.10.1200.80">
    <property type="entry name" value="Putative flavin oxidoreducatase, domain 2"/>
    <property type="match status" value="1"/>
</dbReference>
<dbReference type="InterPro" id="IPR001269">
    <property type="entry name" value="DUS_fam"/>
</dbReference>
<proteinExistence type="inferred from homology"/>
<keyword evidence="4 12" id="KW-0285">Flavoprotein</keyword>
<feature type="active site" description="Proton donor" evidence="13">
    <location>
        <position position="100"/>
    </location>
</feature>
<evidence type="ECO:0000313" key="16">
    <source>
        <dbReference type="EMBL" id="MCC2136012.1"/>
    </source>
</evidence>
<evidence type="ECO:0000256" key="13">
    <source>
        <dbReference type="PIRSR" id="PIRSR006621-1"/>
    </source>
</evidence>
<name>A0AAE3AGR5_9FIRM</name>
<reference evidence="16" key="1">
    <citation type="submission" date="2021-10" db="EMBL/GenBank/DDBJ databases">
        <title>Anaerobic single-cell dispensing facilitates the cultivation of human gut bacteria.</title>
        <authorList>
            <person name="Afrizal A."/>
        </authorList>
    </citation>
    <scope>NUCLEOTIDE SEQUENCE</scope>
    <source>
        <strain evidence="16">CLA-AA-H250</strain>
    </source>
</reference>
<dbReference type="InterPro" id="IPR018517">
    <property type="entry name" value="tRNA_hU_synthase_CS"/>
</dbReference>
<keyword evidence="6 12" id="KW-0819">tRNA processing</keyword>
<feature type="domain" description="DUS-like FMN-binding" evidence="15">
    <location>
        <begin position="14"/>
        <end position="315"/>
    </location>
</feature>
<dbReference type="Pfam" id="PF01207">
    <property type="entry name" value="Dus"/>
    <property type="match status" value="1"/>
</dbReference>
<evidence type="ECO:0000256" key="11">
    <source>
        <dbReference type="ARBA" id="ARBA00048802"/>
    </source>
</evidence>